<organism evidence="7 8">
    <name type="scientific">Kuraishia capsulata CBS 1993</name>
    <dbReference type="NCBI Taxonomy" id="1382522"/>
    <lineage>
        <taxon>Eukaryota</taxon>
        <taxon>Fungi</taxon>
        <taxon>Dikarya</taxon>
        <taxon>Ascomycota</taxon>
        <taxon>Saccharomycotina</taxon>
        <taxon>Pichiomycetes</taxon>
        <taxon>Pichiales</taxon>
        <taxon>Pichiaceae</taxon>
        <taxon>Kuraishia</taxon>
    </lineage>
</organism>
<dbReference type="SUPFAM" id="SSF103473">
    <property type="entry name" value="MFS general substrate transporter"/>
    <property type="match status" value="1"/>
</dbReference>
<dbReference type="GO" id="GO:0016020">
    <property type="term" value="C:membrane"/>
    <property type="evidence" value="ECO:0007669"/>
    <property type="project" value="UniProtKB-SubCell"/>
</dbReference>
<evidence type="ECO:0000313" key="7">
    <source>
        <dbReference type="EMBL" id="CDK29083.1"/>
    </source>
</evidence>
<evidence type="ECO:0000256" key="5">
    <source>
        <dbReference type="ARBA" id="ARBA00023136"/>
    </source>
</evidence>
<dbReference type="GO" id="GO:0022857">
    <property type="term" value="F:transmembrane transporter activity"/>
    <property type="evidence" value="ECO:0007669"/>
    <property type="project" value="InterPro"/>
</dbReference>
<feature type="transmembrane region" description="Helical" evidence="6">
    <location>
        <begin position="310"/>
        <end position="332"/>
    </location>
</feature>
<keyword evidence="2" id="KW-0813">Transport</keyword>
<name>W6MRU0_9ASCO</name>
<feature type="transmembrane region" description="Helical" evidence="6">
    <location>
        <begin position="145"/>
        <end position="163"/>
    </location>
</feature>
<keyword evidence="5 6" id="KW-0472">Membrane</keyword>
<feature type="transmembrane region" description="Helical" evidence="6">
    <location>
        <begin position="409"/>
        <end position="431"/>
    </location>
</feature>
<keyword evidence="8" id="KW-1185">Reference proteome</keyword>
<sequence>MPFPRFRDRTTKVDVDFPAKVDATQISEEVLPSIEGDSEEEEAPVILENTSWKRHIWDTWGHPDKRHVKVIFKLDITLLALSSISTFIRYLDRINLSYAYVNGMKEDLGIVGNQLNYANTGYSIAGMVFGFPWAILMVKMNSKWFVVMVELFWIILTFSFSAVKTPTQMVALRTLVGAFESAHYPALSFILGTYYTSGELARRNVILQSSTSIGSFFGGYVASGTYTGLNGVNGRAGWRWVFIIDGVISLGIIVPQILFFADRLSNRKPDLIMSAADIAYLKERKPDQKEDKYHFTLKDFFTAAFSLEVWAFWGFGIFQDLASLDSSAYLLWLKAWNKIKPGSYTYSQIDHYGSILYAVQTVIALSSGWISDTLCRGRRWPPIVVAGTVTFVVCIILGSTPVYPENRAFRFFLYLNTTWSLATAGLYWAWAQEFFVDNLKMRAITTGGIDIGSFAAEVIANNIWYKTSKMPKITAGYYISGVNGALYSLDALALGLWEAHKKRRHGQ</sequence>
<reference evidence="7" key="1">
    <citation type="submission" date="2013-12" db="EMBL/GenBank/DDBJ databases">
        <authorList>
            <person name="Genoscope - CEA"/>
        </authorList>
    </citation>
    <scope>NUCLEOTIDE SEQUENCE</scope>
    <source>
        <strain evidence="7">CBS 1993</strain>
    </source>
</reference>
<dbReference type="STRING" id="1382522.W6MRU0"/>
<dbReference type="PANTHER" id="PTHR43791:SF39">
    <property type="entry name" value="TRANSPORTER LIZ1_SEO1, PUTATIVE (AFU_ORTHOLOGUE AFUA_3G00980)-RELATED"/>
    <property type="match status" value="1"/>
</dbReference>
<evidence type="ECO:0000256" key="3">
    <source>
        <dbReference type="ARBA" id="ARBA00022692"/>
    </source>
</evidence>
<feature type="transmembrane region" description="Helical" evidence="6">
    <location>
        <begin position="238"/>
        <end position="261"/>
    </location>
</feature>
<evidence type="ECO:0000256" key="2">
    <source>
        <dbReference type="ARBA" id="ARBA00022448"/>
    </source>
</evidence>
<dbReference type="Gene3D" id="1.20.1250.20">
    <property type="entry name" value="MFS general substrate transporter like domains"/>
    <property type="match status" value="1"/>
</dbReference>
<dbReference type="OrthoDB" id="3639251at2759"/>
<proteinExistence type="predicted"/>
<gene>
    <name evidence="7" type="ORF">KUCA_T00005070001</name>
</gene>
<feature type="transmembrane region" description="Helical" evidence="6">
    <location>
        <begin position="120"/>
        <end position="138"/>
    </location>
</feature>
<keyword evidence="4 6" id="KW-1133">Transmembrane helix</keyword>
<dbReference type="HOGENOM" id="CLU_001265_4_2_1"/>
<dbReference type="RefSeq" id="XP_022461072.1">
    <property type="nucleotide sequence ID" value="XM_022606217.1"/>
</dbReference>
<protein>
    <recommendedName>
        <fullName evidence="9">Major facilitator superfamily (MFS) profile domain-containing protein</fullName>
    </recommendedName>
</protein>
<reference evidence="7" key="2">
    <citation type="submission" date="2014-02" db="EMBL/GenBank/DDBJ databases">
        <title>Complete DNA sequence of /Kuraishia capsulata/ illustrates novel genomic features among budding yeasts (/Saccharomycotina/).</title>
        <authorList>
            <person name="Morales L."/>
            <person name="Noel B."/>
            <person name="Porcel B."/>
            <person name="Marcet-Houben M."/>
            <person name="Hullo M-F."/>
            <person name="Sacerdot C."/>
            <person name="Tekaia F."/>
            <person name="Leh-Louis V."/>
            <person name="Despons L."/>
            <person name="Khanna V."/>
            <person name="Aury J-M."/>
            <person name="Barbe V."/>
            <person name="Couloux A."/>
            <person name="Labadie K."/>
            <person name="Pelletier E."/>
            <person name="Souciet J-L."/>
            <person name="Boekhout T."/>
            <person name="Gabaldon T."/>
            <person name="Wincker P."/>
            <person name="Dujon B."/>
        </authorList>
    </citation>
    <scope>NUCLEOTIDE SEQUENCE</scope>
    <source>
        <strain evidence="7">CBS 1993</strain>
    </source>
</reference>
<evidence type="ECO:0000256" key="6">
    <source>
        <dbReference type="SAM" id="Phobius"/>
    </source>
</evidence>
<dbReference type="AlphaFoldDB" id="W6MRU0"/>
<evidence type="ECO:0000256" key="4">
    <source>
        <dbReference type="ARBA" id="ARBA00022989"/>
    </source>
</evidence>
<evidence type="ECO:0000313" key="8">
    <source>
        <dbReference type="Proteomes" id="UP000019384"/>
    </source>
</evidence>
<dbReference type="EMBL" id="HG793130">
    <property type="protein sequence ID" value="CDK29083.1"/>
    <property type="molecule type" value="Genomic_DNA"/>
</dbReference>
<dbReference type="Pfam" id="PF07690">
    <property type="entry name" value="MFS_1"/>
    <property type="match status" value="1"/>
</dbReference>
<feature type="transmembrane region" description="Helical" evidence="6">
    <location>
        <begin position="206"/>
        <end position="226"/>
    </location>
</feature>
<feature type="transmembrane region" description="Helical" evidence="6">
    <location>
        <begin position="352"/>
        <end position="371"/>
    </location>
</feature>
<keyword evidence="3 6" id="KW-0812">Transmembrane</keyword>
<comment type="subcellular location">
    <subcellularLocation>
        <location evidence="1">Membrane</location>
        <topology evidence="1">Multi-pass membrane protein</topology>
    </subcellularLocation>
</comment>
<dbReference type="GeneID" id="34522460"/>
<dbReference type="InterPro" id="IPR011701">
    <property type="entry name" value="MFS"/>
</dbReference>
<dbReference type="PANTHER" id="PTHR43791">
    <property type="entry name" value="PERMEASE-RELATED"/>
    <property type="match status" value="1"/>
</dbReference>
<feature type="transmembrane region" description="Helical" evidence="6">
    <location>
        <begin position="477"/>
        <end position="497"/>
    </location>
</feature>
<accession>W6MRU0</accession>
<evidence type="ECO:0000256" key="1">
    <source>
        <dbReference type="ARBA" id="ARBA00004141"/>
    </source>
</evidence>
<feature type="transmembrane region" description="Helical" evidence="6">
    <location>
        <begin position="175"/>
        <end position="194"/>
    </location>
</feature>
<feature type="transmembrane region" description="Helical" evidence="6">
    <location>
        <begin position="383"/>
        <end position="403"/>
    </location>
</feature>
<dbReference type="InterPro" id="IPR036259">
    <property type="entry name" value="MFS_trans_sf"/>
</dbReference>
<evidence type="ECO:0008006" key="9">
    <source>
        <dbReference type="Google" id="ProtNLM"/>
    </source>
</evidence>
<dbReference type="Proteomes" id="UP000019384">
    <property type="component" value="Unassembled WGS sequence"/>
</dbReference>